<dbReference type="AlphaFoldDB" id="A0A834ITA7"/>
<protein>
    <submittedName>
        <fullName evidence="2">Uncharacterized protein</fullName>
    </submittedName>
</protein>
<accession>A0A834ITA7</accession>
<organism evidence="2 3">
    <name type="scientific">Rhynchophorus ferrugineus</name>
    <name type="common">Red palm weevil</name>
    <name type="synonym">Curculio ferrugineus</name>
    <dbReference type="NCBI Taxonomy" id="354439"/>
    <lineage>
        <taxon>Eukaryota</taxon>
        <taxon>Metazoa</taxon>
        <taxon>Ecdysozoa</taxon>
        <taxon>Arthropoda</taxon>
        <taxon>Hexapoda</taxon>
        <taxon>Insecta</taxon>
        <taxon>Pterygota</taxon>
        <taxon>Neoptera</taxon>
        <taxon>Endopterygota</taxon>
        <taxon>Coleoptera</taxon>
        <taxon>Polyphaga</taxon>
        <taxon>Cucujiformia</taxon>
        <taxon>Curculionidae</taxon>
        <taxon>Dryophthorinae</taxon>
        <taxon>Rhynchophorus</taxon>
    </lineage>
</organism>
<sequence>MDEIHLEEALKIYKNQELILEQQNEEYEKCLSKYNETIKDYQSINEENFNKESKLSNEKWRSFESAKIALTNRDKFELNRNGLVRKSDEFLKADKTKKLKNIINIGENTFNNIKELDSDLDTKILQHQIEEFEKKTTLSIDQLRSTKEQYNNLLNFKGKPTGYELFF</sequence>
<gene>
    <name evidence="2" type="ORF">GWI33_021831</name>
</gene>
<feature type="coiled-coil region" evidence="1">
    <location>
        <begin position="6"/>
        <end position="40"/>
    </location>
</feature>
<dbReference type="EMBL" id="JAACXV010000073">
    <property type="protein sequence ID" value="KAF7284643.1"/>
    <property type="molecule type" value="Genomic_DNA"/>
</dbReference>
<name>A0A834ITA7_RHYFE</name>
<dbReference type="Proteomes" id="UP000625711">
    <property type="component" value="Unassembled WGS sequence"/>
</dbReference>
<reference evidence="2" key="1">
    <citation type="submission" date="2020-08" db="EMBL/GenBank/DDBJ databases">
        <title>Genome sequencing and assembly of the red palm weevil Rhynchophorus ferrugineus.</title>
        <authorList>
            <person name="Dias G.B."/>
            <person name="Bergman C.M."/>
            <person name="Manee M."/>
        </authorList>
    </citation>
    <scope>NUCLEOTIDE SEQUENCE</scope>
    <source>
        <strain evidence="2">AA-2017</strain>
        <tissue evidence="2">Whole larva</tissue>
    </source>
</reference>
<keyword evidence="3" id="KW-1185">Reference proteome</keyword>
<keyword evidence="1" id="KW-0175">Coiled coil</keyword>
<evidence type="ECO:0000313" key="2">
    <source>
        <dbReference type="EMBL" id="KAF7284643.1"/>
    </source>
</evidence>
<comment type="caution">
    <text evidence="2">The sequence shown here is derived from an EMBL/GenBank/DDBJ whole genome shotgun (WGS) entry which is preliminary data.</text>
</comment>
<evidence type="ECO:0000313" key="3">
    <source>
        <dbReference type="Proteomes" id="UP000625711"/>
    </source>
</evidence>
<evidence type="ECO:0000256" key="1">
    <source>
        <dbReference type="SAM" id="Coils"/>
    </source>
</evidence>
<proteinExistence type="predicted"/>